<dbReference type="GO" id="GO:0005829">
    <property type="term" value="C:cytosol"/>
    <property type="evidence" value="ECO:0007669"/>
    <property type="project" value="TreeGrafter"/>
</dbReference>
<accession>A0A495D529</accession>
<dbReference type="InterPro" id="IPR002173">
    <property type="entry name" value="Carboh/pur_kinase_PfkB_CS"/>
</dbReference>
<keyword evidence="2" id="KW-0808">Transferase</keyword>
<dbReference type="InterPro" id="IPR050306">
    <property type="entry name" value="PfkB_Carbo_kinase"/>
</dbReference>
<comment type="similarity">
    <text evidence="1">Belongs to the carbohydrate kinase PfkB family.</text>
</comment>
<dbReference type="PANTHER" id="PTHR43085">
    <property type="entry name" value="HEXOKINASE FAMILY MEMBER"/>
    <property type="match status" value="1"/>
</dbReference>
<evidence type="ECO:0000259" key="4">
    <source>
        <dbReference type="Pfam" id="PF00294"/>
    </source>
</evidence>
<name>A0A495D529_9PROT</name>
<dbReference type="AlphaFoldDB" id="A0A495D529"/>
<dbReference type="GO" id="GO:0042840">
    <property type="term" value="P:D-glucuronate catabolic process"/>
    <property type="evidence" value="ECO:0007669"/>
    <property type="project" value="TreeGrafter"/>
</dbReference>
<evidence type="ECO:0000256" key="1">
    <source>
        <dbReference type="ARBA" id="ARBA00010688"/>
    </source>
</evidence>
<dbReference type="RefSeq" id="WP_325048647.1">
    <property type="nucleotide sequence ID" value="NZ_RBIM01000004.1"/>
</dbReference>
<feature type="domain" description="Carbohydrate kinase PfkB" evidence="4">
    <location>
        <begin position="16"/>
        <end position="308"/>
    </location>
</feature>
<evidence type="ECO:0000256" key="3">
    <source>
        <dbReference type="ARBA" id="ARBA00022777"/>
    </source>
</evidence>
<dbReference type="Proteomes" id="UP000273675">
    <property type="component" value="Unassembled WGS sequence"/>
</dbReference>
<dbReference type="SUPFAM" id="SSF53613">
    <property type="entry name" value="Ribokinase-like"/>
    <property type="match status" value="1"/>
</dbReference>
<evidence type="ECO:0000313" key="6">
    <source>
        <dbReference type="Proteomes" id="UP000273675"/>
    </source>
</evidence>
<reference evidence="5 6" key="1">
    <citation type="submission" date="2018-10" db="EMBL/GenBank/DDBJ databases">
        <title>Genomic Encyclopedia of Type Strains, Phase IV (KMG-IV): sequencing the most valuable type-strain genomes for metagenomic binning, comparative biology and taxonomic classification.</title>
        <authorList>
            <person name="Goeker M."/>
        </authorList>
    </citation>
    <scope>NUCLEOTIDE SEQUENCE [LARGE SCALE GENOMIC DNA]</scope>
    <source>
        <strain evidence="5 6">DSM 4734</strain>
    </source>
</reference>
<keyword evidence="3 5" id="KW-0418">Kinase</keyword>
<dbReference type="Pfam" id="PF00294">
    <property type="entry name" value="PfkB"/>
    <property type="match status" value="1"/>
</dbReference>
<dbReference type="GO" id="GO:0008673">
    <property type="term" value="F:2-dehydro-3-deoxygluconokinase activity"/>
    <property type="evidence" value="ECO:0007669"/>
    <property type="project" value="TreeGrafter"/>
</dbReference>
<gene>
    <name evidence="5" type="ORF">C7435_1859</name>
</gene>
<dbReference type="PROSITE" id="PS00584">
    <property type="entry name" value="PFKB_KINASES_2"/>
    <property type="match status" value="1"/>
</dbReference>
<evidence type="ECO:0000256" key="2">
    <source>
        <dbReference type="ARBA" id="ARBA00022679"/>
    </source>
</evidence>
<organism evidence="5 6">
    <name type="scientific">Maricaulis maris</name>
    <dbReference type="NCBI Taxonomy" id="74318"/>
    <lineage>
        <taxon>Bacteria</taxon>
        <taxon>Pseudomonadati</taxon>
        <taxon>Pseudomonadota</taxon>
        <taxon>Alphaproteobacteria</taxon>
        <taxon>Maricaulales</taxon>
        <taxon>Maricaulaceae</taxon>
        <taxon>Maricaulis</taxon>
    </lineage>
</organism>
<proteinExistence type="inferred from homology"/>
<dbReference type="Gene3D" id="3.40.1190.20">
    <property type="match status" value="1"/>
</dbReference>
<sequence length="325" mass="34857">MNAMGHRSGFSARGRHVVCFGEVMAELAGLEAETVRVGVGGDTFNTAVYLARLGTSVSYATALGRDHFSGRIRKRMASEAVRDDLVATSDDRNCGLYAIEVDDAGERSFTYWRAQSAARQFFDLAGSEAALSAMANADVLYLSGITLSIFPETSQRNRIIDLARSVRRRGGHVVFDTNYRPAGWSSGAAARDAISALRPHVSIALPTFEDEQALFGFESVEECVGYWRQADVAEVVVKHGLQGAWSEADNAWIAPPEIIAPVDTTGAGDSFNAGYLHARLNGASCHDAIVAAHKLAAVVLGVRGALLPADVQLPTWTKGLDKQNV</sequence>
<dbReference type="InterPro" id="IPR029056">
    <property type="entry name" value="Ribokinase-like"/>
</dbReference>
<dbReference type="PANTHER" id="PTHR43085:SF15">
    <property type="entry name" value="2-DEHYDRO-3-DEOXYGLUCONOKINASE"/>
    <property type="match status" value="1"/>
</dbReference>
<dbReference type="InterPro" id="IPR011611">
    <property type="entry name" value="PfkB_dom"/>
</dbReference>
<dbReference type="CDD" id="cd01166">
    <property type="entry name" value="KdgK"/>
    <property type="match status" value="1"/>
</dbReference>
<dbReference type="EMBL" id="RBIM01000004">
    <property type="protein sequence ID" value="RKQ96529.1"/>
    <property type="molecule type" value="Genomic_DNA"/>
</dbReference>
<dbReference type="GO" id="GO:0019698">
    <property type="term" value="P:D-galacturonate catabolic process"/>
    <property type="evidence" value="ECO:0007669"/>
    <property type="project" value="TreeGrafter"/>
</dbReference>
<dbReference type="GO" id="GO:0006974">
    <property type="term" value="P:DNA damage response"/>
    <property type="evidence" value="ECO:0007669"/>
    <property type="project" value="TreeGrafter"/>
</dbReference>
<protein>
    <submittedName>
        <fullName evidence="5">2-dehydro-3-deoxygluconokinase</fullName>
    </submittedName>
</protein>
<comment type="caution">
    <text evidence="5">The sequence shown here is derived from an EMBL/GenBank/DDBJ whole genome shotgun (WGS) entry which is preliminary data.</text>
</comment>
<evidence type="ECO:0000313" key="5">
    <source>
        <dbReference type="EMBL" id="RKQ96529.1"/>
    </source>
</evidence>